<reference evidence="8 9" key="1">
    <citation type="submission" date="2023-08" db="EMBL/GenBank/DDBJ databases">
        <title>Black Yeasts Isolated from many extreme environments.</title>
        <authorList>
            <person name="Coleine C."/>
            <person name="Stajich J.E."/>
            <person name="Selbmann L."/>
        </authorList>
    </citation>
    <scope>NUCLEOTIDE SEQUENCE [LARGE SCALE GENOMIC DNA]</scope>
    <source>
        <strain evidence="8 9">CCFEE 5935</strain>
    </source>
</reference>
<gene>
    <name evidence="8" type="primary">MON2</name>
    <name evidence="8" type="ORF">LTR77_006621</name>
</gene>
<feature type="region of interest" description="Disordered" evidence="4">
    <location>
        <begin position="767"/>
        <end position="789"/>
    </location>
</feature>
<feature type="compositionally biased region" description="Polar residues" evidence="4">
    <location>
        <begin position="484"/>
        <end position="497"/>
    </location>
</feature>
<keyword evidence="3" id="KW-0175">Coiled coil</keyword>
<feature type="domain" description="Mon2/Sec7/BIG1-like HUS" evidence="5">
    <location>
        <begin position="200"/>
        <end position="352"/>
    </location>
</feature>
<evidence type="ECO:0000256" key="1">
    <source>
        <dbReference type="ARBA" id="ARBA00022448"/>
    </source>
</evidence>
<protein>
    <submittedName>
        <fullName evidence="8">Endocytosis and vacuole integrity protein</fullName>
    </submittedName>
</protein>
<dbReference type="SUPFAM" id="SSF48371">
    <property type="entry name" value="ARM repeat"/>
    <property type="match status" value="1"/>
</dbReference>
<feature type="region of interest" description="Disordered" evidence="4">
    <location>
        <begin position="476"/>
        <end position="523"/>
    </location>
</feature>
<evidence type="ECO:0000259" key="7">
    <source>
        <dbReference type="Pfam" id="PF16213"/>
    </source>
</evidence>
<dbReference type="GO" id="GO:0005794">
    <property type="term" value="C:Golgi apparatus"/>
    <property type="evidence" value="ECO:0007669"/>
    <property type="project" value="UniProtKB-ARBA"/>
</dbReference>
<dbReference type="Pfam" id="PF12783">
    <property type="entry name" value="Sec7-like_HUS"/>
    <property type="match status" value="1"/>
</dbReference>
<keyword evidence="9" id="KW-1185">Reference proteome</keyword>
<proteinExistence type="predicted"/>
<evidence type="ECO:0000256" key="2">
    <source>
        <dbReference type="ARBA" id="ARBA00022927"/>
    </source>
</evidence>
<dbReference type="GO" id="GO:0015031">
    <property type="term" value="P:protein transport"/>
    <property type="evidence" value="ECO:0007669"/>
    <property type="project" value="UniProtKB-KW"/>
</dbReference>
<dbReference type="InterPro" id="IPR016024">
    <property type="entry name" value="ARM-type_fold"/>
</dbReference>
<feature type="domain" description="Mon2/Sec7/BIG1-like dimerisation and cyclophilin-binding" evidence="7">
    <location>
        <begin position="4"/>
        <end position="175"/>
    </location>
</feature>
<organism evidence="8 9">
    <name type="scientific">Saxophila tyrrhenica</name>
    <dbReference type="NCBI Taxonomy" id="1690608"/>
    <lineage>
        <taxon>Eukaryota</taxon>
        <taxon>Fungi</taxon>
        <taxon>Dikarya</taxon>
        <taxon>Ascomycota</taxon>
        <taxon>Pezizomycotina</taxon>
        <taxon>Dothideomycetes</taxon>
        <taxon>Dothideomycetidae</taxon>
        <taxon>Mycosphaerellales</taxon>
        <taxon>Extremaceae</taxon>
        <taxon>Saxophila</taxon>
    </lineage>
</organism>
<dbReference type="RefSeq" id="XP_064657663.1">
    <property type="nucleotide sequence ID" value="XM_064803862.1"/>
</dbReference>
<keyword evidence="2" id="KW-0653">Protein transport</keyword>
<dbReference type="InterPro" id="IPR032817">
    <property type="entry name" value="Mon2_C"/>
</dbReference>
<feature type="coiled-coil region" evidence="3">
    <location>
        <begin position="7"/>
        <end position="34"/>
    </location>
</feature>
<keyword evidence="1" id="KW-0813">Transport</keyword>
<sequence length="1692" mass="185172">MTSTVLANELANLISEAKRKNQELRTAAEKSLQDLKSLPATSEQQLAADLSRRSSFIEPFLLACATRNARFAGSGLTCLQRLVVSRGLPRSKLQETLEAFNACTDLGLESQLKILQALPSLLQNYAEDLKGDLLSGALEVCSSLQSAKAQTVSGVAAATLQQLVTSVFEKVVTEDARANNVPAQNEVPGQDGPLKLRPAAFDAYRVFRDLALAAENRRTKFVQFESLSEESSLELIWSCMNANPTLFATHEEFRSTIRSNVLPFVTRALSEKLSYQLTLRSLRLLDSIISRHISQFSAECEVALGLLIHTLDPDAAPMWKRATVMEILRNFFADGVRVVDAYALYDITDGGKPIVQDLMSVFVRLSSEKPSIIGLGQQSTIPVGPMSARDTTPETPSLEAAGGVAGMISSALGVAETNVAGISSKWSLPRSPCLEQLDKTDAPTVPETYIYALVLECLNSLSDGLAKTTLPLTVQHEKSRTESQPELTANGDQSNGARPSGRSRSHSYRKRAAPINPLDHKGRTATRVQAVHGFVDSCWPAVLATSSTFLNAAIDDQYYRNLIKAYQRFAQVAGLLRLSTARDALMTTLGKAAVPPHILNAATADPPKTPSTESPRVFSNPKGLLSVDTLVSQTSSLSIDRDRRGSVEPSRPMLTTRNLLCLRAELNLAIALGPTLDTAYGVVVDTLRQADTVLSATSPQQMVRQGLTASQKGSESPNVVQAFTNEINAVESAASRLLESTADYPNEAFLNVLNTFCRLLHGRDPSIASSPRINQTSPPPTPSAKSRTFSGLTGISSLSEMRLRDYKFVVPKLGSLAAMNIARFVADEPDESGWNILVDELVTIASKNAHPKEARRAATDVLCKIAAEMVSEVSEEDAITQKTIQRRTFAILLRLVDGIYADEGELTATDINVQGHVVEALRAILERCGESLVAGWNRAIAIISSVFERSGTPPDRQDDEETHIDWENVSKELVSVELGKAAFAATQLICSDFLSALSGAVMPSLIELLYRFAVQSDDLNICLSTVTMAWNVSDFLLSGIAEDDLARCAREVKEADDFEEEVQTMVRTSRPAQWLLLLLRLQQIIGDGHREVRKAAFQTLCSIFKNHGEQSEPSTWDLTLRSIILRVAFHDSFLYHNPPAKDETKAATSGSHDESVSSAIIAGTADIVSHHLRVIEQISKLPSLWEAFLARMEAYLDLESLLLNTAVYQALRQVLAHISVDSKSWTGPMYRTLHLWLKRNPANIEVESKGSNQESFSAYIEAGIELYRLTEQGMSVSQTRTFVENVYLVLRHSNGPRYGADASSLSPLQSKSLDLLKGIRSDTPTTLVIVASKLVTLHHDGARDGPANERPAFIALAGESIDWLQQLVLSNISDAELLESDVVTTVIHSLRDLIEEKYNYAANTKGTPLWRKATTAAVALALPVLEQCSQADAEPNVKLSLWTEYVGALSGVVKAKGIDEVQDPDKVYEDELFDIESFSSIKRILVPNLGIQEIRDTVRTLLARALFDASIIHATESGEIPGEDCSPLQDLDRIRLGRVRRVPSSRREDMCYECISELVRLSTSNDDSPGSKRLAQAAAPLLILRLAIPIRAYIADQPLRGRRPQPLSELEELLYCFDTVARLELHPEALAGDNVAHQRQGKKAHLHYLYPLLVKAVGTAGDRWSGADEVLTPLQAVLQSITPLPQARNLDE</sequence>
<dbReference type="Pfam" id="PF16213">
    <property type="entry name" value="DCB"/>
    <property type="match status" value="1"/>
</dbReference>
<feature type="compositionally biased region" description="Polar residues" evidence="4">
    <location>
        <begin position="767"/>
        <end position="776"/>
    </location>
</feature>
<dbReference type="Proteomes" id="UP001337655">
    <property type="component" value="Unassembled WGS sequence"/>
</dbReference>
<evidence type="ECO:0000313" key="8">
    <source>
        <dbReference type="EMBL" id="KAK5168053.1"/>
    </source>
</evidence>
<accession>A0AAV9P958</accession>
<evidence type="ECO:0000259" key="6">
    <source>
        <dbReference type="Pfam" id="PF16206"/>
    </source>
</evidence>
<evidence type="ECO:0000259" key="5">
    <source>
        <dbReference type="Pfam" id="PF12783"/>
    </source>
</evidence>
<feature type="domain" description="Mon2 C-terminal" evidence="6">
    <location>
        <begin position="992"/>
        <end position="1129"/>
    </location>
</feature>
<evidence type="ECO:0000256" key="4">
    <source>
        <dbReference type="SAM" id="MobiDB-lite"/>
    </source>
</evidence>
<name>A0AAV9P958_9PEZI</name>
<dbReference type="InterPro" id="IPR032629">
    <property type="entry name" value="DCB_dom"/>
</dbReference>
<feature type="compositionally biased region" description="Basic residues" evidence="4">
    <location>
        <begin position="501"/>
        <end position="512"/>
    </location>
</feature>
<dbReference type="GeneID" id="89927961"/>
<evidence type="ECO:0000313" key="9">
    <source>
        <dbReference type="Proteomes" id="UP001337655"/>
    </source>
</evidence>
<comment type="caution">
    <text evidence="8">The sequence shown here is derived from an EMBL/GenBank/DDBJ whole genome shotgun (WGS) entry which is preliminary data.</text>
</comment>
<dbReference type="InterPro" id="IPR032691">
    <property type="entry name" value="Mon2/Sec7/BIG1-like_HUS"/>
</dbReference>
<dbReference type="Pfam" id="PF16206">
    <property type="entry name" value="Mon2_C"/>
    <property type="match status" value="1"/>
</dbReference>
<dbReference type="EMBL" id="JAVRRT010000010">
    <property type="protein sequence ID" value="KAK5168053.1"/>
    <property type="molecule type" value="Genomic_DNA"/>
</dbReference>
<evidence type="ECO:0000256" key="3">
    <source>
        <dbReference type="SAM" id="Coils"/>
    </source>
</evidence>